<accession>A0A3L6E5V7</accession>
<feature type="compositionally biased region" description="Gly residues" evidence="1">
    <location>
        <begin position="1"/>
        <end position="13"/>
    </location>
</feature>
<sequence>MAGLSGGGGGWGGYDDDDWGLSAEQLDQMERDAIRQLAERKASASAASTAPVPASPLGATSPLPSRATVPAAAVSSPFGGNHPATRASLEARFGKGMDVSPLVFSNSRGGSSLSTWINCGVG</sequence>
<feature type="compositionally biased region" description="Basic and acidic residues" evidence="1">
    <location>
        <begin position="28"/>
        <end position="42"/>
    </location>
</feature>
<dbReference type="EMBL" id="NCVQ01000008">
    <property type="protein sequence ID" value="PWZ15888.1"/>
    <property type="molecule type" value="Genomic_DNA"/>
</dbReference>
<name>A0A3L6E5V7_MAIZE</name>
<dbReference type="AlphaFoldDB" id="A0A3L6E5V7"/>
<protein>
    <submittedName>
        <fullName evidence="2">Uncharacterized protein</fullName>
    </submittedName>
</protein>
<gene>
    <name evidence="2" type="ORF">Zm00014a_000735</name>
</gene>
<reference evidence="2" key="1">
    <citation type="journal article" date="2018" name="Nat. Genet.">
        <title>Extensive intraspecific gene order and gene structural variations between Mo17 and other maize genomes.</title>
        <authorList>
            <person name="Sun S."/>
            <person name="Zhou Y."/>
            <person name="Chen J."/>
            <person name="Shi J."/>
            <person name="Zhao H."/>
            <person name="Zhao H."/>
            <person name="Song W."/>
            <person name="Zhang M."/>
            <person name="Cui Y."/>
            <person name="Dong X."/>
            <person name="Liu H."/>
            <person name="Ma X."/>
            <person name="Jiao Y."/>
            <person name="Wang B."/>
            <person name="Wei X."/>
            <person name="Stein J.C."/>
            <person name="Glaubitz J.C."/>
            <person name="Lu F."/>
            <person name="Yu G."/>
            <person name="Liang C."/>
            <person name="Fengler K."/>
            <person name="Li B."/>
            <person name="Rafalski A."/>
            <person name="Schnable P.S."/>
            <person name="Ware D.H."/>
            <person name="Buckler E.S."/>
            <person name="Lai J."/>
        </authorList>
    </citation>
    <scope>NUCLEOTIDE SEQUENCE [LARGE SCALE GENOMIC DNA]</scope>
    <source>
        <tissue evidence="2">Seedling</tissue>
    </source>
</reference>
<organism evidence="2">
    <name type="scientific">Zea mays</name>
    <name type="common">Maize</name>
    <dbReference type="NCBI Taxonomy" id="4577"/>
    <lineage>
        <taxon>Eukaryota</taxon>
        <taxon>Viridiplantae</taxon>
        <taxon>Streptophyta</taxon>
        <taxon>Embryophyta</taxon>
        <taxon>Tracheophyta</taxon>
        <taxon>Spermatophyta</taxon>
        <taxon>Magnoliopsida</taxon>
        <taxon>Liliopsida</taxon>
        <taxon>Poales</taxon>
        <taxon>Poaceae</taxon>
        <taxon>PACMAD clade</taxon>
        <taxon>Panicoideae</taxon>
        <taxon>Andropogonodae</taxon>
        <taxon>Andropogoneae</taxon>
        <taxon>Tripsacinae</taxon>
        <taxon>Zea</taxon>
    </lineage>
</organism>
<dbReference type="Proteomes" id="UP000251960">
    <property type="component" value="Chromosome 7"/>
</dbReference>
<evidence type="ECO:0000256" key="1">
    <source>
        <dbReference type="SAM" id="MobiDB-lite"/>
    </source>
</evidence>
<feature type="compositionally biased region" description="Low complexity" evidence="1">
    <location>
        <begin position="43"/>
        <end position="56"/>
    </location>
</feature>
<proteinExistence type="predicted"/>
<feature type="region of interest" description="Disordered" evidence="1">
    <location>
        <begin position="1"/>
        <end position="85"/>
    </location>
</feature>
<dbReference type="ExpressionAtlas" id="A0A3L6E5V7">
    <property type="expression patterns" value="baseline and differential"/>
</dbReference>
<comment type="caution">
    <text evidence="2">The sequence shown here is derived from an EMBL/GenBank/DDBJ whole genome shotgun (WGS) entry which is preliminary data.</text>
</comment>
<evidence type="ECO:0000313" key="2">
    <source>
        <dbReference type="EMBL" id="PWZ15888.1"/>
    </source>
</evidence>